<dbReference type="GO" id="GO:0050661">
    <property type="term" value="F:NADP binding"/>
    <property type="evidence" value="ECO:0007669"/>
    <property type="project" value="InterPro"/>
</dbReference>
<dbReference type="InterPro" id="IPR001155">
    <property type="entry name" value="OxRdtase_FMN_N"/>
</dbReference>
<accession>A0A7X0RM14</accession>
<evidence type="ECO:0000259" key="6">
    <source>
        <dbReference type="Pfam" id="PF00724"/>
    </source>
</evidence>
<comment type="caution">
    <text evidence="7">The sequence shown here is derived from an EMBL/GenBank/DDBJ whole genome shotgun (WGS) entry which is preliminary data.</text>
</comment>
<evidence type="ECO:0000256" key="1">
    <source>
        <dbReference type="ARBA" id="ARBA00001917"/>
    </source>
</evidence>
<evidence type="ECO:0000256" key="4">
    <source>
        <dbReference type="ARBA" id="ARBA00022857"/>
    </source>
</evidence>
<evidence type="ECO:0000256" key="5">
    <source>
        <dbReference type="ARBA" id="ARBA00023002"/>
    </source>
</evidence>
<dbReference type="PANTHER" id="PTHR43303">
    <property type="entry name" value="NADPH DEHYDROGENASE C23G7.10C-RELATED"/>
    <property type="match status" value="1"/>
</dbReference>
<evidence type="ECO:0000313" key="8">
    <source>
        <dbReference type="Proteomes" id="UP000547209"/>
    </source>
</evidence>
<sequence>MSQLSTPYTLKGLTLRNRIVMSPMCQYSVDAEDGAPNDWHFVHYASRAIGGTGLIIVEMTDVEPDGRISNRDLGIWSDDQIPAHRRIVDEAHKYGSKIAVQIAHAGRKALDAEVPVGPWNEPFDATAKTPRALTTEEVWALVDKFAQAASRAVAAGYDTIELHGAHGYLIHQFHSPGINKRDDEFGRDPAKFGVEVIRAVKRVLPEDMPLLMRISAIEYASYAYGLKHSLEVSRAYRDAGVDLFDVSTGGEGGPAVKGKPGNFPGYQVPYARAVKESLGVPVMAVGMLDDFKLAENVVATGDADLVAVARGMLRNPYWAVDAIRQLDGKADVAKPYLRGY</sequence>
<reference evidence="7 8" key="1">
    <citation type="submission" date="2020-08" db="EMBL/GenBank/DDBJ databases">
        <title>Cohnella phylogeny.</title>
        <authorList>
            <person name="Dunlap C."/>
        </authorList>
    </citation>
    <scope>NUCLEOTIDE SEQUENCE [LARGE SCALE GENOMIC DNA]</scope>
    <source>
        <strain evidence="7 8">DSM 28246</strain>
    </source>
</reference>
<dbReference type="AlphaFoldDB" id="A0A7X0RM14"/>
<keyword evidence="5" id="KW-0560">Oxidoreductase</keyword>
<dbReference type="GO" id="GO:0010181">
    <property type="term" value="F:FMN binding"/>
    <property type="evidence" value="ECO:0007669"/>
    <property type="project" value="InterPro"/>
</dbReference>
<dbReference type="RefSeq" id="WP_185141389.1">
    <property type="nucleotide sequence ID" value="NZ_JACJVP010000005.1"/>
</dbReference>
<dbReference type="Gene3D" id="3.20.20.70">
    <property type="entry name" value="Aldolase class I"/>
    <property type="match status" value="1"/>
</dbReference>
<name>A0A7X0RM14_9BACL</name>
<dbReference type="SUPFAM" id="SSF51395">
    <property type="entry name" value="FMN-linked oxidoreductases"/>
    <property type="match status" value="1"/>
</dbReference>
<keyword evidence="2" id="KW-0285">Flavoprotein</keyword>
<dbReference type="InterPro" id="IPR044152">
    <property type="entry name" value="YqjM-like"/>
</dbReference>
<comment type="cofactor">
    <cofactor evidence="1">
        <name>FMN</name>
        <dbReference type="ChEBI" id="CHEBI:58210"/>
    </cofactor>
</comment>
<organism evidence="7 8">
    <name type="scientific">Cohnella nanjingensis</name>
    <dbReference type="NCBI Taxonomy" id="1387779"/>
    <lineage>
        <taxon>Bacteria</taxon>
        <taxon>Bacillati</taxon>
        <taxon>Bacillota</taxon>
        <taxon>Bacilli</taxon>
        <taxon>Bacillales</taxon>
        <taxon>Paenibacillaceae</taxon>
        <taxon>Cohnella</taxon>
    </lineage>
</organism>
<feature type="domain" description="NADH:flavin oxidoreductase/NADH oxidase N-terminal" evidence="6">
    <location>
        <begin position="4"/>
        <end position="323"/>
    </location>
</feature>
<dbReference type="PANTHER" id="PTHR43303:SF4">
    <property type="entry name" value="NADPH DEHYDROGENASE C23G7.10C-RELATED"/>
    <property type="match status" value="1"/>
</dbReference>
<dbReference type="EMBL" id="JACJVP010000005">
    <property type="protein sequence ID" value="MBB6669947.1"/>
    <property type="molecule type" value="Genomic_DNA"/>
</dbReference>
<keyword evidence="8" id="KW-1185">Reference proteome</keyword>
<proteinExistence type="predicted"/>
<evidence type="ECO:0000256" key="3">
    <source>
        <dbReference type="ARBA" id="ARBA00022643"/>
    </source>
</evidence>
<dbReference type="Proteomes" id="UP000547209">
    <property type="component" value="Unassembled WGS sequence"/>
</dbReference>
<keyword evidence="4" id="KW-0521">NADP</keyword>
<dbReference type="InterPro" id="IPR013785">
    <property type="entry name" value="Aldolase_TIM"/>
</dbReference>
<dbReference type="GO" id="GO:0003959">
    <property type="term" value="F:NADPH dehydrogenase activity"/>
    <property type="evidence" value="ECO:0007669"/>
    <property type="project" value="InterPro"/>
</dbReference>
<evidence type="ECO:0000256" key="2">
    <source>
        <dbReference type="ARBA" id="ARBA00022630"/>
    </source>
</evidence>
<dbReference type="Pfam" id="PF00724">
    <property type="entry name" value="Oxidored_FMN"/>
    <property type="match status" value="1"/>
</dbReference>
<protein>
    <submittedName>
        <fullName evidence="7">NADH:flavin oxidoreductase/NADH oxidase</fullName>
    </submittedName>
</protein>
<keyword evidence="3" id="KW-0288">FMN</keyword>
<dbReference type="CDD" id="cd02932">
    <property type="entry name" value="OYE_YqiM_FMN"/>
    <property type="match status" value="1"/>
</dbReference>
<evidence type="ECO:0000313" key="7">
    <source>
        <dbReference type="EMBL" id="MBB6669947.1"/>
    </source>
</evidence>
<gene>
    <name evidence="7" type="ORF">H7C19_04505</name>
</gene>